<evidence type="ECO:0000313" key="1">
    <source>
        <dbReference type="EMBL" id="TGZ69670.1"/>
    </source>
</evidence>
<comment type="caution">
    <text evidence="1">The sequence shown here is derived from an EMBL/GenBank/DDBJ whole genome shotgun (WGS) entry which is preliminary data.</text>
</comment>
<organism evidence="1 2">
    <name type="scientific">Opisthorchis felineus</name>
    <dbReference type="NCBI Taxonomy" id="147828"/>
    <lineage>
        <taxon>Eukaryota</taxon>
        <taxon>Metazoa</taxon>
        <taxon>Spiralia</taxon>
        <taxon>Lophotrochozoa</taxon>
        <taxon>Platyhelminthes</taxon>
        <taxon>Trematoda</taxon>
        <taxon>Digenea</taxon>
        <taxon>Opisthorchiida</taxon>
        <taxon>Opisthorchiata</taxon>
        <taxon>Opisthorchiidae</taxon>
        <taxon>Opisthorchis</taxon>
    </lineage>
</organism>
<accession>A0A4S2M0E5</accession>
<evidence type="ECO:0000313" key="2">
    <source>
        <dbReference type="Proteomes" id="UP000308267"/>
    </source>
</evidence>
<dbReference type="AlphaFoldDB" id="A0A4S2M0E5"/>
<name>A0A4S2M0E5_OPIFE</name>
<dbReference type="Proteomes" id="UP000308267">
    <property type="component" value="Unassembled WGS sequence"/>
</dbReference>
<protein>
    <submittedName>
        <fullName evidence="1">Uncharacterized protein</fullName>
    </submittedName>
</protein>
<proteinExistence type="predicted"/>
<keyword evidence="2" id="KW-1185">Reference proteome</keyword>
<reference evidence="1 2" key="1">
    <citation type="journal article" date="2019" name="BMC Genomics">
        <title>New insights from Opisthorchis felineus genome: update on genomics of the epidemiologically important liver flukes.</title>
        <authorList>
            <person name="Ershov N.I."/>
            <person name="Mordvinov V.A."/>
            <person name="Prokhortchouk E.B."/>
            <person name="Pakharukova M.Y."/>
            <person name="Gunbin K.V."/>
            <person name="Ustyantsev K."/>
            <person name="Genaev M.A."/>
            <person name="Blinov A.G."/>
            <person name="Mazur A."/>
            <person name="Boulygina E."/>
            <person name="Tsygankova S."/>
            <person name="Khrameeva E."/>
            <person name="Chekanov N."/>
            <person name="Fan G."/>
            <person name="Xiao A."/>
            <person name="Zhang H."/>
            <person name="Xu X."/>
            <person name="Yang H."/>
            <person name="Solovyev V."/>
            <person name="Lee S.M."/>
            <person name="Liu X."/>
            <person name="Afonnikov D.A."/>
            <person name="Skryabin K.G."/>
        </authorList>
    </citation>
    <scope>NUCLEOTIDE SEQUENCE [LARGE SCALE GENOMIC DNA]</scope>
    <source>
        <strain evidence="1">AK-0245</strain>
        <tissue evidence="1">Whole organism</tissue>
    </source>
</reference>
<gene>
    <name evidence="1" type="ORF">CRM22_003604</name>
</gene>
<dbReference type="EMBL" id="SJOL01005868">
    <property type="protein sequence ID" value="TGZ69670.1"/>
    <property type="molecule type" value="Genomic_DNA"/>
</dbReference>
<sequence>MTLAEVTHSLIHWCSYITAITFNAYSIPKLAENQIALSPTLSRFPVVEPVAAGNNVLTVFGLWMTNGKIELIFQHNTTDFVLLGTQPMCAIFGVPSTSCFARKITQA</sequence>